<dbReference type="PROSITE" id="PS50005">
    <property type="entry name" value="TPR"/>
    <property type="match status" value="2"/>
</dbReference>
<accession>A0A1H2GLT6</accession>
<dbReference type="OrthoDB" id="129043at2"/>
<keyword evidence="1" id="KW-0802">TPR repeat</keyword>
<keyword evidence="4" id="KW-1185">Reference proteome</keyword>
<dbReference type="SMART" id="SM00028">
    <property type="entry name" value="TPR"/>
    <property type="match status" value="4"/>
</dbReference>
<feature type="repeat" description="TPR" evidence="1">
    <location>
        <begin position="37"/>
        <end position="70"/>
    </location>
</feature>
<dbReference type="InterPro" id="IPR019734">
    <property type="entry name" value="TPR_rpt"/>
</dbReference>
<dbReference type="InterPro" id="IPR011990">
    <property type="entry name" value="TPR-like_helical_dom_sf"/>
</dbReference>
<feature type="repeat" description="TPR" evidence="1">
    <location>
        <begin position="141"/>
        <end position="174"/>
    </location>
</feature>
<evidence type="ECO:0000256" key="2">
    <source>
        <dbReference type="SAM" id="SignalP"/>
    </source>
</evidence>
<dbReference type="Gene3D" id="1.25.40.10">
    <property type="entry name" value="Tetratricopeptide repeat domain"/>
    <property type="match status" value="1"/>
</dbReference>
<reference evidence="4" key="1">
    <citation type="submission" date="2016-10" db="EMBL/GenBank/DDBJ databases">
        <authorList>
            <person name="Varghese N."/>
            <person name="Submissions S."/>
        </authorList>
    </citation>
    <scope>NUCLEOTIDE SEQUENCE [LARGE SCALE GENOMIC DNA]</scope>
    <source>
        <strain evidence="4">DSM 17875</strain>
    </source>
</reference>
<protein>
    <submittedName>
        <fullName evidence="3">Type IV pilus assembly protein PilF</fullName>
    </submittedName>
</protein>
<gene>
    <name evidence="3" type="ORF">SAMN05216296_2388</name>
</gene>
<dbReference type="EMBL" id="LT629785">
    <property type="protein sequence ID" value="SDU20494.1"/>
    <property type="molecule type" value="Genomic_DNA"/>
</dbReference>
<dbReference type="Pfam" id="PF13424">
    <property type="entry name" value="TPR_12"/>
    <property type="match status" value="1"/>
</dbReference>
<dbReference type="PANTHER" id="PTHR12558:SF13">
    <property type="entry name" value="CELL DIVISION CYCLE PROTEIN 27 HOMOLOG"/>
    <property type="match status" value="1"/>
</dbReference>
<dbReference type="RefSeq" id="WP_090195492.1">
    <property type="nucleotide sequence ID" value="NZ_LT629785.1"/>
</dbReference>
<dbReference type="NCBIfam" id="TIGR02521">
    <property type="entry name" value="type_IV_pilW"/>
    <property type="match status" value="1"/>
</dbReference>
<feature type="signal peptide" evidence="2">
    <location>
        <begin position="1"/>
        <end position="21"/>
    </location>
</feature>
<dbReference type="Proteomes" id="UP000243232">
    <property type="component" value="Chromosome I"/>
</dbReference>
<name>A0A1H2GLT6_9PSED</name>
<dbReference type="PANTHER" id="PTHR12558">
    <property type="entry name" value="CELL DIVISION CYCLE 16,23,27"/>
    <property type="match status" value="1"/>
</dbReference>
<keyword evidence="2" id="KW-0732">Signal</keyword>
<dbReference type="SUPFAM" id="SSF48452">
    <property type="entry name" value="TPR-like"/>
    <property type="match status" value="1"/>
</dbReference>
<proteinExistence type="predicted"/>
<organism evidence="3 4">
    <name type="scientific">Pseudomonas pohangensis</name>
    <dbReference type="NCBI Taxonomy" id="364197"/>
    <lineage>
        <taxon>Bacteria</taxon>
        <taxon>Pseudomonadati</taxon>
        <taxon>Pseudomonadota</taxon>
        <taxon>Gammaproteobacteria</taxon>
        <taxon>Pseudomonadales</taxon>
        <taxon>Pseudomonadaceae</taxon>
        <taxon>Pseudomonas</taxon>
    </lineage>
</organism>
<evidence type="ECO:0000313" key="3">
    <source>
        <dbReference type="EMBL" id="SDU20494.1"/>
    </source>
</evidence>
<dbReference type="PROSITE" id="PS51257">
    <property type="entry name" value="PROKAR_LIPOPROTEIN"/>
    <property type="match status" value="1"/>
</dbReference>
<evidence type="ECO:0000313" key="4">
    <source>
        <dbReference type="Proteomes" id="UP000243232"/>
    </source>
</evidence>
<dbReference type="Pfam" id="PF13432">
    <property type="entry name" value="TPR_16"/>
    <property type="match status" value="1"/>
</dbReference>
<feature type="chain" id="PRO_5009274962" evidence="2">
    <location>
        <begin position="22"/>
        <end position="253"/>
    </location>
</feature>
<dbReference type="InterPro" id="IPR013360">
    <property type="entry name" value="Pilus_4_PilW"/>
</dbReference>
<dbReference type="AlphaFoldDB" id="A0A1H2GLT6"/>
<dbReference type="STRING" id="364197.SAMN05216296_2388"/>
<dbReference type="PROSITE" id="PS50293">
    <property type="entry name" value="TPR_REGION"/>
    <property type="match status" value="1"/>
</dbReference>
<sequence length="253" mass="28419">MSLRAAIFLIFAGFLSGCVTTGDTNPLDTKDGRAKAVDAYVQLGVGYLQQGATERAKTPLKNALDLDPSNADANAALAMVFQIEMEPELAEKYYRRALSESDGSTRILNNYGSFLYDQKRYEEASEYFQKAGEDTMYPGRSRVFENLGLTALKMNQPDKARHYFQKALRLDPTQPTSLLESGILAYEAKEYVPARDFYTRFTKVGDSNARSLLLGIRLAVIFEQRDVAASDALQLKRLYPASPEYQQYLLEKK</sequence>
<evidence type="ECO:0000256" key="1">
    <source>
        <dbReference type="PROSITE-ProRule" id="PRU00339"/>
    </source>
</evidence>